<evidence type="ECO:0000313" key="2">
    <source>
        <dbReference type="Proteomes" id="UP000199408"/>
    </source>
</evidence>
<protein>
    <recommendedName>
        <fullName evidence="3">Transposase DDE domain-containing protein</fullName>
    </recommendedName>
</protein>
<gene>
    <name evidence="1" type="ORF">GA0070560_1401</name>
</gene>
<organism evidence="1 2">
    <name type="scientific">Micromonospora halophytica</name>
    <dbReference type="NCBI Taxonomy" id="47864"/>
    <lineage>
        <taxon>Bacteria</taxon>
        <taxon>Bacillati</taxon>
        <taxon>Actinomycetota</taxon>
        <taxon>Actinomycetes</taxon>
        <taxon>Micromonosporales</taxon>
        <taxon>Micromonosporaceae</taxon>
        <taxon>Micromonospora</taxon>
    </lineage>
</organism>
<feature type="non-terminal residue" evidence="1">
    <location>
        <position position="1"/>
    </location>
</feature>
<proteinExistence type="predicted"/>
<evidence type="ECO:0000313" key="1">
    <source>
        <dbReference type="EMBL" id="SCG71199.1"/>
    </source>
</evidence>
<dbReference type="Proteomes" id="UP000199408">
    <property type="component" value="Unassembled WGS sequence"/>
</dbReference>
<name>A0A1C5JLU3_9ACTN</name>
<reference evidence="2" key="1">
    <citation type="submission" date="2016-06" db="EMBL/GenBank/DDBJ databases">
        <authorList>
            <person name="Varghese N."/>
        </authorList>
    </citation>
    <scope>NUCLEOTIDE SEQUENCE [LARGE SCALE GENOMIC DNA]</scope>
    <source>
        <strain evidence="2">DSM 43171</strain>
    </source>
</reference>
<dbReference type="EMBL" id="FMDN01000040">
    <property type="protein sequence ID" value="SCG71199.1"/>
    <property type="molecule type" value="Genomic_DNA"/>
</dbReference>
<keyword evidence="2" id="KW-1185">Reference proteome</keyword>
<evidence type="ECO:0008006" key="3">
    <source>
        <dbReference type="Google" id="ProtNLM"/>
    </source>
</evidence>
<sequence>DKGYVSGELDRWLAERGVRLLRPSYRNRTPRPGEHLLKPIRQLIESVNDTLKGQLDLELHGGRSIEGVAARVAQRLLAMTAAIWHNRTTGQPLTRSLIAYDH</sequence>
<accession>A0A1C5JLU3</accession>
<dbReference type="AlphaFoldDB" id="A0A1C5JLU3"/>